<evidence type="ECO:0000313" key="2">
    <source>
        <dbReference type="Proteomes" id="UP000001022"/>
    </source>
</evidence>
<proteinExistence type="predicted"/>
<keyword evidence="2" id="KW-1185">Reference proteome</keyword>
<dbReference type="STRING" id="233412.HD_0460"/>
<protein>
    <submittedName>
        <fullName evidence="1">Uncharacterized protein</fullName>
    </submittedName>
</protein>
<dbReference type="HOGENOM" id="CLU_3184312_0_0_6"/>
<name>Q7VNN1_HAEDU</name>
<evidence type="ECO:0000313" key="1">
    <source>
        <dbReference type="EMBL" id="AAP95421.1"/>
    </source>
</evidence>
<reference evidence="2" key="1">
    <citation type="submission" date="2003-06" db="EMBL/GenBank/DDBJ databases">
        <title>The complete genome sequence of Haemophilus ducreyi.</title>
        <authorList>
            <person name="Munson R.S. Jr."/>
            <person name="Ray W.C."/>
            <person name="Mahairas G."/>
            <person name="Sabo P."/>
            <person name="Mungur R."/>
            <person name="Johnson L."/>
            <person name="Nguyen D."/>
            <person name="Wang J."/>
            <person name="Forst C."/>
            <person name="Hood L."/>
        </authorList>
    </citation>
    <scope>NUCLEOTIDE SEQUENCE [LARGE SCALE GENOMIC DNA]</scope>
    <source>
        <strain evidence="2">35000HP / ATCC 700724</strain>
    </source>
</reference>
<dbReference type="EMBL" id="AE017143">
    <property type="protein sequence ID" value="AAP95421.1"/>
    <property type="molecule type" value="Genomic_DNA"/>
</dbReference>
<dbReference type="AlphaFoldDB" id="Q7VNN1"/>
<sequence>MDAEGANIKQIYVKRSGKRTGEKSDFHSYSVGVLDGNKCCMRHLAC</sequence>
<accession>Q7VNN1</accession>
<gene>
    <name evidence="1" type="ordered locus">HD_0460</name>
</gene>
<dbReference type="Proteomes" id="UP000001022">
    <property type="component" value="Chromosome"/>
</dbReference>
<dbReference type="KEGG" id="hdu:HD_0460"/>
<organism evidence="1 2">
    <name type="scientific">Haemophilus ducreyi (strain 35000HP / ATCC 700724)</name>
    <dbReference type="NCBI Taxonomy" id="233412"/>
    <lineage>
        <taxon>Bacteria</taxon>
        <taxon>Pseudomonadati</taxon>
        <taxon>Pseudomonadota</taxon>
        <taxon>Gammaproteobacteria</taxon>
        <taxon>Pasteurellales</taxon>
        <taxon>Pasteurellaceae</taxon>
        <taxon>Haemophilus</taxon>
    </lineage>
</organism>